<dbReference type="PANTHER" id="PTHR33653">
    <property type="entry name" value="RIBONUCLEASE VAPC2"/>
    <property type="match status" value="1"/>
</dbReference>
<dbReference type="InterPro" id="IPR029060">
    <property type="entry name" value="PIN-like_dom_sf"/>
</dbReference>
<comment type="similarity">
    <text evidence="7">Belongs to the PINc/VapC protein family.</text>
</comment>
<comment type="cofactor">
    <cofactor evidence="1">
        <name>Mg(2+)</name>
        <dbReference type="ChEBI" id="CHEBI:18420"/>
    </cofactor>
</comment>
<protein>
    <submittedName>
        <fullName evidence="9">Type II toxin-antitoxin system VapC family toxin</fullName>
    </submittedName>
</protein>
<dbReference type="PANTHER" id="PTHR33653:SF1">
    <property type="entry name" value="RIBONUCLEASE VAPC2"/>
    <property type="match status" value="1"/>
</dbReference>
<evidence type="ECO:0000256" key="4">
    <source>
        <dbReference type="ARBA" id="ARBA00022723"/>
    </source>
</evidence>
<keyword evidence="2" id="KW-1277">Toxin-antitoxin system</keyword>
<dbReference type="GO" id="GO:0004518">
    <property type="term" value="F:nuclease activity"/>
    <property type="evidence" value="ECO:0007669"/>
    <property type="project" value="UniProtKB-KW"/>
</dbReference>
<dbReference type="Gene3D" id="3.40.50.1010">
    <property type="entry name" value="5'-nuclease"/>
    <property type="match status" value="1"/>
</dbReference>
<dbReference type="GO" id="GO:0046872">
    <property type="term" value="F:metal ion binding"/>
    <property type="evidence" value="ECO:0007669"/>
    <property type="project" value="UniProtKB-KW"/>
</dbReference>
<proteinExistence type="inferred from homology"/>
<evidence type="ECO:0000256" key="3">
    <source>
        <dbReference type="ARBA" id="ARBA00022722"/>
    </source>
</evidence>
<dbReference type="Proteomes" id="UP000712673">
    <property type="component" value="Unassembled WGS sequence"/>
</dbReference>
<evidence type="ECO:0000313" key="9">
    <source>
        <dbReference type="EMBL" id="MBM3224114.1"/>
    </source>
</evidence>
<gene>
    <name evidence="9" type="ORF">FJZ47_09960</name>
</gene>
<dbReference type="GO" id="GO:0016787">
    <property type="term" value="F:hydrolase activity"/>
    <property type="evidence" value="ECO:0007669"/>
    <property type="project" value="UniProtKB-KW"/>
</dbReference>
<dbReference type="SUPFAM" id="SSF88723">
    <property type="entry name" value="PIN domain-like"/>
    <property type="match status" value="1"/>
</dbReference>
<evidence type="ECO:0000256" key="5">
    <source>
        <dbReference type="ARBA" id="ARBA00022801"/>
    </source>
</evidence>
<keyword evidence="3" id="KW-0540">Nuclease</keyword>
<organism evidence="9 10">
    <name type="scientific">Tectimicrobiota bacterium</name>
    <dbReference type="NCBI Taxonomy" id="2528274"/>
    <lineage>
        <taxon>Bacteria</taxon>
        <taxon>Pseudomonadati</taxon>
        <taxon>Nitrospinota/Tectimicrobiota group</taxon>
        <taxon>Candidatus Tectimicrobiota</taxon>
    </lineage>
</organism>
<reference evidence="9" key="1">
    <citation type="submission" date="2019-03" db="EMBL/GenBank/DDBJ databases">
        <title>Lake Tanganyika Metagenome-Assembled Genomes (MAGs).</title>
        <authorList>
            <person name="Tran P."/>
        </authorList>
    </citation>
    <scope>NUCLEOTIDE SEQUENCE</scope>
    <source>
        <strain evidence="9">K_DeepCast_65m_m2_066</strain>
    </source>
</reference>
<keyword evidence="4" id="KW-0479">Metal-binding</keyword>
<dbReference type="CDD" id="cd09881">
    <property type="entry name" value="PIN_VapC4-5_FitB-like"/>
    <property type="match status" value="1"/>
</dbReference>
<dbReference type="InterPro" id="IPR002716">
    <property type="entry name" value="PIN_dom"/>
</dbReference>
<dbReference type="InterPro" id="IPR050556">
    <property type="entry name" value="Type_II_TA_system_RNase"/>
</dbReference>
<accession>A0A938B2K5</accession>
<evidence type="ECO:0000256" key="2">
    <source>
        <dbReference type="ARBA" id="ARBA00022649"/>
    </source>
</evidence>
<comment type="caution">
    <text evidence="9">The sequence shown here is derived from an EMBL/GenBank/DDBJ whole genome shotgun (WGS) entry which is preliminary data.</text>
</comment>
<dbReference type="AlphaFoldDB" id="A0A938B2K5"/>
<evidence type="ECO:0000313" key="10">
    <source>
        <dbReference type="Proteomes" id="UP000712673"/>
    </source>
</evidence>
<dbReference type="EMBL" id="VGLS01000261">
    <property type="protein sequence ID" value="MBM3224114.1"/>
    <property type="molecule type" value="Genomic_DNA"/>
</dbReference>
<sequence>MIRVLLDTDHVSLHERGHLPLRARLASYLPEEVAVSIVTVEEMLRGRLAILARRSAGEARVHAYMKLLETVYFCSTIPVLPFDMACEQQFQALHAMRLRVGSRDLRIAATALVQNVVLVTRNRRDFEPVPGLRLDDWSL</sequence>
<evidence type="ECO:0000256" key="6">
    <source>
        <dbReference type="ARBA" id="ARBA00022842"/>
    </source>
</evidence>
<keyword evidence="5" id="KW-0378">Hydrolase</keyword>
<evidence type="ECO:0000259" key="8">
    <source>
        <dbReference type="Pfam" id="PF01850"/>
    </source>
</evidence>
<evidence type="ECO:0000256" key="1">
    <source>
        <dbReference type="ARBA" id="ARBA00001946"/>
    </source>
</evidence>
<name>A0A938B2K5_UNCTE</name>
<feature type="domain" description="PIN" evidence="8">
    <location>
        <begin position="6"/>
        <end position="127"/>
    </location>
</feature>
<dbReference type="Pfam" id="PF01850">
    <property type="entry name" value="PIN"/>
    <property type="match status" value="1"/>
</dbReference>
<evidence type="ECO:0000256" key="7">
    <source>
        <dbReference type="ARBA" id="ARBA00038093"/>
    </source>
</evidence>
<keyword evidence="6" id="KW-0460">Magnesium</keyword>